<dbReference type="GO" id="GO:0050660">
    <property type="term" value="F:flavin adenine dinucleotide binding"/>
    <property type="evidence" value="ECO:0007669"/>
    <property type="project" value="InterPro"/>
</dbReference>
<evidence type="ECO:0000256" key="9">
    <source>
        <dbReference type="ARBA" id="ARBA00049187"/>
    </source>
</evidence>
<reference evidence="16 17" key="1">
    <citation type="submission" date="2017-06" db="EMBL/GenBank/DDBJ databases">
        <title>Novel microbial phyla capable of carbon fixation and sulfur reduction in deep-sea sediments.</title>
        <authorList>
            <person name="Huang J."/>
            <person name="Baker B."/>
            <person name="Wang Y."/>
        </authorList>
    </citation>
    <scope>NUCLEOTIDE SEQUENCE [LARGE SCALE GENOMIC DNA]</scope>
    <source>
        <strain evidence="16">B3_TA06</strain>
    </source>
</reference>
<feature type="domain" description="Pyridine nucleotide-disulphide oxidoreductase dimerisation" evidence="14">
    <location>
        <begin position="343"/>
        <end position="452"/>
    </location>
</feature>
<dbReference type="InterPro" id="IPR050151">
    <property type="entry name" value="Class-I_Pyr_Nuc-Dis_Oxidored"/>
</dbReference>
<evidence type="ECO:0000256" key="3">
    <source>
        <dbReference type="ARBA" id="ARBA00022630"/>
    </source>
</evidence>
<dbReference type="Pfam" id="PF07992">
    <property type="entry name" value="Pyr_redox_2"/>
    <property type="match status" value="1"/>
</dbReference>
<dbReference type="SUPFAM" id="SSF51905">
    <property type="entry name" value="FAD/NAD(P)-binding domain"/>
    <property type="match status" value="1"/>
</dbReference>
<feature type="binding site" evidence="11">
    <location>
        <begin position="176"/>
        <end position="183"/>
    </location>
    <ligand>
        <name>NAD(+)</name>
        <dbReference type="ChEBI" id="CHEBI:57540"/>
    </ligand>
</feature>
<keyword evidence="5 13" id="KW-0560">Oxidoreductase</keyword>
<dbReference type="InterPro" id="IPR023753">
    <property type="entry name" value="FAD/NAD-binding_dom"/>
</dbReference>
<evidence type="ECO:0000313" key="16">
    <source>
        <dbReference type="EMBL" id="TKJ38003.1"/>
    </source>
</evidence>
<dbReference type="InterPro" id="IPR004099">
    <property type="entry name" value="Pyr_nucl-diS_OxRdtase_dimer"/>
</dbReference>
<evidence type="ECO:0000259" key="15">
    <source>
        <dbReference type="Pfam" id="PF07992"/>
    </source>
</evidence>
<proteinExistence type="inferred from homology"/>
<dbReference type="InterPro" id="IPR001100">
    <property type="entry name" value="Pyr_nuc-diS_OxRdtase"/>
</dbReference>
<dbReference type="PANTHER" id="PTHR22912:SF151">
    <property type="entry name" value="DIHYDROLIPOYL DEHYDROGENASE, MITOCHONDRIAL"/>
    <property type="match status" value="1"/>
</dbReference>
<keyword evidence="7" id="KW-1015">Disulfide bond</keyword>
<evidence type="ECO:0000256" key="13">
    <source>
        <dbReference type="RuleBase" id="RU003692"/>
    </source>
</evidence>
<dbReference type="InterPro" id="IPR016156">
    <property type="entry name" value="FAD/NAD-linked_Rdtase_dimer_sf"/>
</dbReference>
<dbReference type="Pfam" id="PF02852">
    <property type="entry name" value="Pyr_redox_dim"/>
    <property type="match status" value="1"/>
</dbReference>
<protein>
    <recommendedName>
        <fullName evidence="2 13">Dihydrolipoyl dehydrogenase</fullName>
        <ecNumber evidence="2 13">1.8.1.4</ecNumber>
    </recommendedName>
</protein>
<comment type="catalytic activity">
    <reaction evidence="9 13">
        <text>N(6)-[(R)-dihydrolipoyl]-L-lysyl-[protein] + NAD(+) = N(6)-[(R)-lipoyl]-L-lysyl-[protein] + NADH + H(+)</text>
        <dbReference type="Rhea" id="RHEA:15045"/>
        <dbReference type="Rhea" id="RHEA-COMP:10474"/>
        <dbReference type="Rhea" id="RHEA-COMP:10475"/>
        <dbReference type="ChEBI" id="CHEBI:15378"/>
        <dbReference type="ChEBI" id="CHEBI:57540"/>
        <dbReference type="ChEBI" id="CHEBI:57945"/>
        <dbReference type="ChEBI" id="CHEBI:83099"/>
        <dbReference type="ChEBI" id="CHEBI:83100"/>
        <dbReference type="EC" id="1.8.1.4"/>
    </reaction>
</comment>
<dbReference type="PANTHER" id="PTHR22912">
    <property type="entry name" value="DISULFIDE OXIDOREDUCTASE"/>
    <property type="match status" value="1"/>
</dbReference>
<comment type="similarity">
    <text evidence="1 13">Belongs to the class-I pyridine nucleotide-disulfide oxidoreductase family.</text>
</comment>
<feature type="domain" description="FAD/NAD(P)-binding" evidence="15">
    <location>
        <begin position="3"/>
        <end position="323"/>
    </location>
</feature>
<dbReference type="InterPro" id="IPR006258">
    <property type="entry name" value="Lipoamide_DH"/>
</dbReference>
<evidence type="ECO:0000256" key="6">
    <source>
        <dbReference type="ARBA" id="ARBA00023027"/>
    </source>
</evidence>
<feature type="binding site" evidence="11">
    <location>
        <begin position="139"/>
        <end position="141"/>
    </location>
    <ligand>
        <name>FAD</name>
        <dbReference type="ChEBI" id="CHEBI:57692"/>
    </ligand>
</feature>
<dbReference type="EC" id="1.8.1.4" evidence="2 13"/>
<feature type="binding site" evidence="11">
    <location>
        <position position="267"/>
    </location>
    <ligand>
        <name>NAD(+)</name>
        <dbReference type="ChEBI" id="CHEBI:57540"/>
    </ligand>
</feature>
<dbReference type="PRINTS" id="PR00368">
    <property type="entry name" value="FADPNR"/>
</dbReference>
<dbReference type="GO" id="GO:0006103">
    <property type="term" value="P:2-oxoglutarate metabolic process"/>
    <property type="evidence" value="ECO:0007669"/>
    <property type="project" value="TreeGrafter"/>
</dbReference>
<keyword evidence="4 11" id="KW-0274">FAD</keyword>
<comment type="caution">
    <text evidence="16">The sequence shown here is derived from an EMBL/GenBank/DDBJ whole genome shotgun (WGS) entry which is preliminary data.</text>
</comment>
<dbReference type="PROSITE" id="PS00076">
    <property type="entry name" value="PYRIDINE_REDOX_1"/>
    <property type="match status" value="1"/>
</dbReference>
<dbReference type="PRINTS" id="PR00411">
    <property type="entry name" value="PNDRDTASEI"/>
</dbReference>
<evidence type="ECO:0000256" key="4">
    <source>
        <dbReference type="ARBA" id="ARBA00022827"/>
    </source>
</evidence>
<evidence type="ECO:0000256" key="10">
    <source>
        <dbReference type="PIRSR" id="PIRSR000350-2"/>
    </source>
</evidence>
<keyword evidence="8 13" id="KW-0676">Redox-active center</keyword>
<dbReference type="FunFam" id="3.30.390.30:FF:000001">
    <property type="entry name" value="Dihydrolipoyl dehydrogenase"/>
    <property type="match status" value="1"/>
</dbReference>
<dbReference type="GO" id="GO:0005737">
    <property type="term" value="C:cytoplasm"/>
    <property type="evidence" value="ECO:0007669"/>
    <property type="project" value="UniProtKB-ARBA"/>
</dbReference>
<sequence length="464" mass="49324">MKYDVVIIGAGPGGYPAAIRLAQLGKKVLVVEKQAIGGVCLNSGCIPTKALCHAAEVRASLGFFQRIGLGIGDTGLEFAKLQQWKEGVVTKLVKGIEFLFKSNGVQLLKGTARIISPTRVQVKGEVLQDIDTDAIIVATGSTPTPLPDIEPDNERIFYAERALFFKHVPPSMLVIGAGATGLEMATIYNAFGTKVTIVEIMDQVQPGLDREIAENLAKLVQRQGIELHLSSKVASIQKSDATLSVTIELPDGQSVQKEFEKLLLAVGRRPVTDGLWSEGVPIETDQKGFIKVNEKLQTSVPDTYAIGDVTGPPLLAHRATRQGLVAAEVIAGEEGAAYDPKAMPACIFTLPTVASVGMSEEQAFQAGYEIEVGRFPYSALGRAATLGERDGFVKIIAEKGSGCLLGMHVLGTGADLMIGEGLLGLELDASVESIGSSVHPHPTLLEAVMEAAENVKKRAIHIKN</sequence>
<gene>
    <name evidence="16" type="primary">lpdA</name>
    <name evidence="16" type="ORF">CEE36_10860</name>
</gene>
<feature type="binding site" evidence="11">
    <location>
        <position position="199"/>
    </location>
    <ligand>
        <name>NAD(+)</name>
        <dbReference type="ChEBI" id="CHEBI:57540"/>
    </ligand>
</feature>
<dbReference type="EMBL" id="NJBO01000029">
    <property type="protein sequence ID" value="TKJ38003.1"/>
    <property type="molecule type" value="Genomic_DNA"/>
</dbReference>
<accession>A0A532UST9</accession>
<keyword evidence="11" id="KW-0547">Nucleotide-binding</keyword>
<feature type="binding site" evidence="11">
    <location>
        <position position="308"/>
    </location>
    <ligand>
        <name>FAD</name>
        <dbReference type="ChEBI" id="CHEBI:57692"/>
    </ligand>
</feature>
<dbReference type="InterPro" id="IPR012999">
    <property type="entry name" value="Pyr_OxRdtase_I_AS"/>
</dbReference>
<comment type="miscellaneous">
    <text evidence="13">The active site is a redox-active disulfide bond.</text>
</comment>
<evidence type="ECO:0000256" key="1">
    <source>
        <dbReference type="ARBA" id="ARBA00007532"/>
    </source>
</evidence>
<organism evidence="16 17">
    <name type="scientific">candidate division TA06 bacterium B3_TA06</name>
    <dbReference type="NCBI Taxonomy" id="2012487"/>
    <lineage>
        <taxon>Bacteria</taxon>
        <taxon>Bacteria division TA06</taxon>
    </lineage>
</organism>
<dbReference type="Proteomes" id="UP000317778">
    <property type="component" value="Unassembled WGS sequence"/>
</dbReference>
<evidence type="ECO:0000256" key="5">
    <source>
        <dbReference type="ARBA" id="ARBA00023002"/>
    </source>
</evidence>
<keyword evidence="6 11" id="KW-0520">NAD</keyword>
<evidence type="ECO:0000256" key="12">
    <source>
        <dbReference type="PIRSR" id="PIRSR000350-4"/>
    </source>
</evidence>
<name>A0A532UST9_UNCT6</name>
<dbReference type="SUPFAM" id="SSF55424">
    <property type="entry name" value="FAD/NAD-linked reductases, dimerisation (C-terminal) domain"/>
    <property type="match status" value="1"/>
</dbReference>
<comment type="cofactor">
    <cofactor evidence="11 13">
        <name>FAD</name>
        <dbReference type="ChEBI" id="CHEBI:57692"/>
    </cofactor>
    <text evidence="11 13">Binds 1 FAD per subunit.</text>
</comment>
<evidence type="ECO:0000256" key="2">
    <source>
        <dbReference type="ARBA" id="ARBA00012608"/>
    </source>
</evidence>
<dbReference type="NCBIfam" id="TIGR01350">
    <property type="entry name" value="lipoamide_DH"/>
    <property type="match status" value="1"/>
</dbReference>
<dbReference type="InterPro" id="IPR036188">
    <property type="entry name" value="FAD/NAD-bd_sf"/>
</dbReference>
<dbReference type="GO" id="GO:0004148">
    <property type="term" value="F:dihydrolipoyl dehydrogenase (NADH) activity"/>
    <property type="evidence" value="ECO:0007669"/>
    <property type="project" value="UniProtKB-EC"/>
</dbReference>
<dbReference type="Gene3D" id="3.50.50.60">
    <property type="entry name" value="FAD/NAD(P)-binding domain"/>
    <property type="match status" value="2"/>
</dbReference>
<dbReference type="Gene3D" id="3.30.390.30">
    <property type="match status" value="1"/>
</dbReference>
<evidence type="ECO:0000259" key="14">
    <source>
        <dbReference type="Pfam" id="PF02852"/>
    </source>
</evidence>
<feature type="active site" description="Proton acceptor" evidence="10">
    <location>
        <position position="441"/>
    </location>
</feature>
<evidence type="ECO:0000256" key="8">
    <source>
        <dbReference type="ARBA" id="ARBA00023284"/>
    </source>
</evidence>
<keyword evidence="3 13" id="KW-0285">Flavoprotein</keyword>
<feature type="binding site" evidence="11">
    <location>
        <position position="49"/>
    </location>
    <ligand>
        <name>FAD</name>
        <dbReference type="ChEBI" id="CHEBI:57692"/>
    </ligand>
</feature>
<feature type="disulfide bond" description="Redox-active" evidence="12">
    <location>
        <begin position="40"/>
        <end position="45"/>
    </location>
</feature>
<evidence type="ECO:0000256" key="11">
    <source>
        <dbReference type="PIRSR" id="PIRSR000350-3"/>
    </source>
</evidence>
<dbReference type="AlphaFoldDB" id="A0A532UST9"/>
<dbReference type="PIRSF" id="PIRSF000350">
    <property type="entry name" value="Mercury_reductase_MerA"/>
    <property type="match status" value="1"/>
</dbReference>
<evidence type="ECO:0000256" key="7">
    <source>
        <dbReference type="ARBA" id="ARBA00023157"/>
    </source>
</evidence>
<evidence type="ECO:0000313" key="17">
    <source>
        <dbReference type="Proteomes" id="UP000317778"/>
    </source>
</evidence>